<organism evidence="3">
    <name type="scientific">Echinostoma caproni</name>
    <dbReference type="NCBI Taxonomy" id="27848"/>
    <lineage>
        <taxon>Eukaryota</taxon>
        <taxon>Metazoa</taxon>
        <taxon>Spiralia</taxon>
        <taxon>Lophotrochozoa</taxon>
        <taxon>Platyhelminthes</taxon>
        <taxon>Trematoda</taxon>
        <taxon>Digenea</taxon>
        <taxon>Plagiorchiida</taxon>
        <taxon>Echinostomata</taxon>
        <taxon>Echinostomatoidea</taxon>
        <taxon>Echinostomatidae</taxon>
        <taxon>Echinostoma</taxon>
    </lineage>
</organism>
<evidence type="ECO:0000313" key="3">
    <source>
        <dbReference type="WBParaSite" id="ECPE_0001014501-mRNA-1"/>
    </source>
</evidence>
<dbReference type="AlphaFoldDB" id="A0A183AT28"/>
<protein>
    <submittedName>
        <fullName evidence="3">tRNA-binding domain-containing protein</fullName>
    </submittedName>
</protein>
<proteinExistence type="predicted"/>
<keyword evidence="2" id="KW-1185">Reference proteome</keyword>
<evidence type="ECO:0000313" key="2">
    <source>
        <dbReference type="Proteomes" id="UP000272942"/>
    </source>
</evidence>
<reference evidence="1 2" key="2">
    <citation type="submission" date="2018-11" db="EMBL/GenBank/DDBJ databases">
        <authorList>
            <consortium name="Pathogen Informatics"/>
        </authorList>
    </citation>
    <scope>NUCLEOTIDE SEQUENCE [LARGE SCALE GENOMIC DNA]</scope>
    <source>
        <strain evidence="1 2">Egypt</strain>
    </source>
</reference>
<name>A0A183AT28_9TREM</name>
<dbReference type="WBParaSite" id="ECPE_0001014501-mRNA-1">
    <property type="protein sequence ID" value="ECPE_0001014501-mRNA-1"/>
    <property type="gene ID" value="ECPE_0001014501"/>
</dbReference>
<accession>A0A183AT28</accession>
<gene>
    <name evidence="1" type="ORF">ECPE_LOCUS10116</name>
</gene>
<reference evidence="3" key="1">
    <citation type="submission" date="2016-06" db="UniProtKB">
        <authorList>
            <consortium name="WormBaseParasite"/>
        </authorList>
    </citation>
    <scope>IDENTIFICATION</scope>
</reference>
<sequence length="81" mass="8887">MEPKNIPQTAKFCMLHEIVSCSELCGFPPRDNAKAKGNDLKVMPGAAVDIHHIEDPGIDDGDELLGQLHFEPDSDTLCIQE</sequence>
<evidence type="ECO:0000313" key="1">
    <source>
        <dbReference type="EMBL" id="VDP86501.1"/>
    </source>
</evidence>
<dbReference type="Proteomes" id="UP000272942">
    <property type="component" value="Unassembled WGS sequence"/>
</dbReference>
<dbReference type="EMBL" id="UZAN01048512">
    <property type="protein sequence ID" value="VDP86501.1"/>
    <property type="molecule type" value="Genomic_DNA"/>
</dbReference>